<dbReference type="OrthoDB" id="6931049at2759"/>
<evidence type="ECO:0000313" key="1">
    <source>
        <dbReference type="EMBL" id="CAG4936808.1"/>
    </source>
</evidence>
<dbReference type="AlphaFoldDB" id="A0A8S3W2K4"/>
<gene>
    <name evidence="1" type="ORF">PAPOLLO_LOCUS1291</name>
</gene>
<comment type="caution">
    <text evidence="1">The sequence shown here is derived from an EMBL/GenBank/DDBJ whole genome shotgun (WGS) entry which is preliminary data.</text>
</comment>
<dbReference type="EMBL" id="CAJQZP010000080">
    <property type="protein sequence ID" value="CAG4936808.1"/>
    <property type="molecule type" value="Genomic_DNA"/>
</dbReference>
<evidence type="ECO:0000313" key="2">
    <source>
        <dbReference type="Proteomes" id="UP000691718"/>
    </source>
</evidence>
<keyword evidence="2" id="KW-1185">Reference proteome</keyword>
<accession>A0A8S3W2K4</accession>
<name>A0A8S3W2K4_PARAO</name>
<sequence>MKWTDEYNEAIIRIYYKITQCEKNKIAYRKLLHQEFINQFPHLSHLTEQRISDQRRLILHKKYLSVDRLELIKNDLQEQHNDIQANDNSILQIGITDNEDPDTESLDLNAENHTTNENENLHREKIIAIDEMFAKALEYFANTNPTERQFIPKQRSSKKLSKIVAYTAKLNLKHFRI</sequence>
<organism evidence="1 2">
    <name type="scientific">Parnassius apollo</name>
    <name type="common">Apollo butterfly</name>
    <name type="synonym">Papilio apollo</name>
    <dbReference type="NCBI Taxonomy" id="110799"/>
    <lineage>
        <taxon>Eukaryota</taxon>
        <taxon>Metazoa</taxon>
        <taxon>Ecdysozoa</taxon>
        <taxon>Arthropoda</taxon>
        <taxon>Hexapoda</taxon>
        <taxon>Insecta</taxon>
        <taxon>Pterygota</taxon>
        <taxon>Neoptera</taxon>
        <taxon>Endopterygota</taxon>
        <taxon>Lepidoptera</taxon>
        <taxon>Glossata</taxon>
        <taxon>Ditrysia</taxon>
        <taxon>Papilionoidea</taxon>
        <taxon>Papilionidae</taxon>
        <taxon>Parnassiinae</taxon>
        <taxon>Parnassini</taxon>
        <taxon>Parnassius</taxon>
        <taxon>Parnassius</taxon>
    </lineage>
</organism>
<proteinExistence type="predicted"/>
<reference evidence="1" key="1">
    <citation type="submission" date="2021-04" db="EMBL/GenBank/DDBJ databases">
        <authorList>
            <person name="Tunstrom K."/>
        </authorList>
    </citation>
    <scope>NUCLEOTIDE SEQUENCE</scope>
</reference>
<protein>
    <submittedName>
        <fullName evidence="1">(apollo) hypothetical protein</fullName>
    </submittedName>
</protein>
<dbReference type="Proteomes" id="UP000691718">
    <property type="component" value="Unassembled WGS sequence"/>
</dbReference>